<protein>
    <submittedName>
        <fullName evidence="1">Uncharacterized protein</fullName>
    </submittedName>
</protein>
<organism evidence="1 2">
    <name type="scientific">Exidia glandulosa HHB12029</name>
    <dbReference type="NCBI Taxonomy" id="1314781"/>
    <lineage>
        <taxon>Eukaryota</taxon>
        <taxon>Fungi</taxon>
        <taxon>Dikarya</taxon>
        <taxon>Basidiomycota</taxon>
        <taxon>Agaricomycotina</taxon>
        <taxon>Agaricomycetes</taxon>
        <taxon>Auriculariales</taxon>
        <taxon>Exidiaceae</taxon>
        <taxon>Exidia</taxon>
    </lineage>
</organism>
<dbReference type="InParanoid" id="A0A165JG02"/>
<dbReference type="EMBL" id="KV425967">
    <property type="protein sequence ID" value="KZV94787.1"/>
    <property type="molecule type" value="Genomic_DNA"/>
</dbReference>
<reference evidence="1 2" key="1">
    <citation type="journal article" date="2016" name="Mol. Biol. Evol.">
        <title>Comparative Genomics of Early-Diverging Mushroom-Forming Fungi Provides Insights into the Origins of Lignocellulose Decay Capabilities.</title>
        <authorList>
            <person name="Nagy L.G."/>
            <person name="Riley R."/>
            <person name="Tritt A."/>
            <person name="Adam C."/>
            <person name="Daum C."/>
            <person name="Floudas D."/>
            <person name="Sun H."/>
            <person name="Yadav J.S."/>
            <person name="Pangilinan J."/>
            <person name="Larsson K.H."/>
            <person name="Matsuura K."/>
            <person name="Barry K."/>
            <person name="Labutti K."/>
            <person name="Kuo R."/>
            <person name="Ohm R.A."/>
            <person name="Bhattacharya S.S."/>
            <person name="Shirouzu T."/>
            <person name="Yoshinaga Y."/>
            <person name="Martin F.M."/>
            <person name="Grigoriev I.V."/>
            <person name="Hibbett D.S."/>
        </authorList>
    </citation>
    <scope>NUCLEOTIDE SEQUENCE [LARGE SCALE GENOMIC DNA]</scope>
    <source>
        <strain evidence="1 2">HHB12029</strain>
    </source>
</reference>
<name>A0A165JG02_EXIGL</name>
<dbReference type="AlphaFoldDB" id="A0A165JG02"/>
<gene>
    <name evidence="1" type="ORF">EXIGLDRAFT_834756</name>
</gene>
<sequence length="297" mass="33510">MANLPVELVQDIVLTASRCMIADVRWVGQCLALTSHDVYSWVAPILFESWYILPAKIEQFLDLAATRGSIVSHARTLIMVVPSPSPIHTTRTFHACAQLEVVKVPTYLLAAFARLPGFRPTTVHALDNWSLRILLAPDSCDVVRPLLASVKRLCIRDLDALSRTNDSNPFYPPTLRPLLPSVTHVIVMSFSSDDMPRLRHLLQVPNLERLLIWRVWLAGRPANRQEAFDTLAALKDKRVCYPLETMEVNDPELRQFAVPSGPARLQRDGRDIWSLGTSVLLHMIKVRKLIYPSLCPL</sequence>
<dbReference type="OrthoDB" id="3145912at2759"/>
<keyword evidence="2" id="KW-1185">Reference proteome</keyword>
<accession>A0A165JG02</accession>
<evidence type="ECO:0000313" key="1">
    <source>
        <dbReference type="EMBL" id="KZV94787.1"/>
    </source>
</evidence>
<dbReference type="Proteomes" id="UP000077266">
    <property type="component" value="Unassembled WGS sequence"/>
</dbReference>
<evidence type="ECO:0000313" key="2">
    <source>
        <dbReference type="Proteomes" id="UP000077266"/>
    </source>
</evidence>
<proteinExistence type="predicted"/>